<dbReference type="Proteomes" id="UP000193391">
    <property type="component" value="Unassembled WGS sequence"/>
</dbReference>
<evidence type="ECO:0000313" key="3">
    <source>
        <dbReference type="Proteomes" id="UP000193391"/>
    </source>
</evidence>
<evidence type="ECO:0000256" key="1">
    <source>
        <dbReference type="SAM" id="MobiDB-lite"/>
    </source>
</evidence>
<sequence length="100" mass="10692">MDRKDTDLPAMPMASKPAPPLPRQLPGRAPQLTHHQGAGGPISPPNANGAGNVAQNDVTLALDGIDGRIAQNLMHRASALVDREPDRAVAVLRRWLHETL</sequence>
<protein>
    <submittedName>
        <fullName evidence="2">Uncharacterized protein</fullName>
    </submittedName>
</protein>
<organism evidence="2 3">
    <name type="scientific">Thalassospira mesophila</name>
    <dbReference type="NCBI Taxonomy" id="1293891"/>
    <lineage>
        <taxon>Bacteria</taxon>
        <taxon>Pseudomonadati</taxon>
        <taxon>Pseudomonadota</taxon>
        <taxon>Alphaproteobacteria</taxon>
        <taxon>Rhodospirillales</taxon>
        <taxon>Thalassospiraceae</taxon>
        <taxon>Thalassospira</taxon>
    </lineage>
</organism>
<gene>
    <name evidence="2" type="ORF">TMES_03225</name>
</gene>
<accession>A0A1Y2L7C2</accession>
<dbReference type="EMBL" id="JFKA01000001">
    <property type="protein sequence ID" value="OSQ40729.1"/>
    <property type="molecule type" value="Genomic_DNA"/>
</dbReference>
<reference evidence="2 3" key="1">
    <citation type="submission" date="2014-03" db="EMBL/GenBank/DDBJ databases">
        <title>The draft genome sequence of Thalassospira mesophila JCM 18969.</title>
        <authorList>
            <person name="Lai Q."/>
            <person name="Shao Z."/>
        </authorList>
    </citation>
    <scope>NUCLEOTIDE SEQUENCE [LARGE SCALE GENOMIC DNA]</scope>
    <source>
        <strain evidence="2 3">JCM 18969</strain>
    </source>
</reference>
<dbReference type="AlphaFoldDB" id="A0A1Y2L7C2"/>
<dbReference type="RefSeq" id="WP_143589512.1">
    <property type="nucleotide sequence ID" value="NZ_JFKA01000001.1"/>
</dbReference>
<name>A0A1Y2L7C2_9PROT</name>
<evidence type="ECO:0000313" key="2">
    <source>
        <dbReference type="EMBL" id="OSQ40729.1"/>
    </source>
</evidence>
<proteinExistence type="predicted"/>
<comment type="caution">
    <text evidence="2">The sequence shown here is derived from an EMBL/GenBank/DDBJ whole genome shotgun (WGS) entry which is preliminary data.</text>
</comment>
<feature type="region of interest" description="Disordered" evidence="1">
    <location>
        <begin position="1"/>
        <end position="54"/>
    </location>
</feature>
<dbReference type="OrthoDB" id="7366282at2"/>
<keyword evidence="3" id="KW-1185">Reference proteome</keyword>